<dbReference type="RefSeq" id="WP_153467265.1">
    <property type="nucleotide sequence ID" value="NZ_WBOF01000002.1"/>
</dbReference>
<evidence type="ECO:0000313" key="1">
    <source>
        <dbReference type="EMBL" id="MQS16441.1"/>
    </source>
</evidence>
<protein>
    <submittedName>
        <fullName evidence="1">Uncharacterized protein</fullName>
    </submittedName>
</protein>
<name>A0A6N7KY61_9ACTN</name>
<gene>
    <name evidence="1" type="ORF">F7Q99_30665</name>
</gene>
<keyword evidence="2" id="KW-1185">Reference proteome</keyword>
<dbReference type="EMBL" id="WBOF01000002">
    <property type="protein sequence ID" value="MQS16441.1"/>
    <property type="molecule type" value="Genomic_DNA"/>
</dbReference>
<sequence length="106" mass="11644">MDQMGIDKSRHLLSRRRYTEDVNGSPVTFTEDAEAKRADLGKDRTAPGDGVRISPLKALVIASLLEEYSRRIDDGVKTGELDQSARDHGSLAQELAEHLQALGGLR</sequence>
<dbReference type="AlphaFoldDB" id="A0A6N7KY61"/>
<proteinExistence type="predicted"/>
<dbReference type="Proteomes" id="UP000450000">
    <property type="component" value="Unassembled WGS sequence"/>
</dbReference>
<accession>A0A6N7KY61</accession>
<organism evidence="1 2">
    <name type="scientific">Streptomyces kaniharaensis</name>
    <dbReference type="NCBI Taxonomy" id="212423"/>
    <lineage>
        <taxon>Bacteria</taxon>
        <taxon>Bacillati</taxon>
        <taxon>Actinomycetota</taxon>
        <taxon>Actinomycetes</taxon>
        <taxon>Kitasatosporales</taxon>
        <taxon>Streptomycetaceae</taxon>
        <taxon>Streptomyces</taxon>
    </lineage>
</organism>
<comment type="caution">
    <text evidence="1">The sequence shown here is derived from an EMBL/GenBank/DDBJ whole genome shotgun (WGS) entry which is preliminary data.</text>
</comment>
<reference evidence="1 2" key="1">
    <citation type="submission" date="2019-09" db="EMBL/GenBank/DDBJ databases">
        <title>Genome Sequences of Streptomyces kaniharaensis ATCC 21070.</title>
        <authorList>
            <person name="Zhu W."/>
            <person name="De Crecy-Lagard V."/>
            <person name="Richards N.G."/>
        </authorList>
    </citation>
    <scope>NUCLEOTIDE SEQUENCE [LARGE SCALE GENOMIC DNA]</scope>
    <source>
        <strain evidence="1 2">SF-557</strain>
    </source>
</reference>
<evidence type="ECO:0000313" key="2">
    <source>
        <dbReference type="Proteomes" id="UP000450000"/>
    </source>
</evidence>